<keyword evidence="3" id="KW-1185">Reference proteome</keyword>
<evidence type="ECO:0000313" key="3">
    <source>
        <dbReference type="Proteomes" id="UP001566132"/>
    </source>
</evidence>
<evidence type="ECO:0000313" key="2">
    <source>
        <dbReference type="EMBL" id="KAL1497442.1"/>
    </source>
</evidence>
<feature type="compositionally biased region" description="Polar residues" evidence="1">
    <location>
        <begin position="660"/>
        <end position="679"/>
    </location>
</feature>
<feature type="region of interest" description="Disordered" evidence="1">
    <location>
        <begin position="660"/>
        <end position="693"/>
    </location>
</feature>
<sequence>MFPGQFFNGQWTQLMSSDELWHTNPIKQKSLIEDRVPDTTFSTQYSTTENSKQKSSFAGQFSSGQWAQLISPGKPWPANPPEQKPVIKDRVHETTFSPQYSTTEINKQKPSFAGQFSIGQWTQLIPPGQSWPAAPPGNNPMIENRIPNTTVVASSTSSPSTSSAGNNNQKPSFAGEFSSGQWTQLIPPGEPWPLNPIDQKPLIEDSVSETTTFSTQYSTTENSKEKPSFAEQFSSGQWIELISSGTPWPPTPPGKNPIIENRIPNTTVVGTSIPLSGTSSAGNNNQKPSFAGEFSSGQWTQLVPSGKPWPSNPIEQKPIIEDRVPETTTFSTQYSTTESSKQKPGFAEQFSSGQWIQLIPSSTRWPTTPTTSLAPLPSTSSVWNNNQKPSFAGNFSSCQWTQLIPAGKPWPLNPIEQKPLIEDRIPETTTFSTQFSITEINKQKPSYAGQFSSGQWAQLIPPGKPWPADPPEQNPFVADRIPEITTIPTQFSTTEKNKQKPSFAGNFSSGQWTELISSGDPWPANPPEQKPLIENRVPETTTFSNQFSTTEINRQKPSFAGQFSSGQWAQLIPPGKPWPADPPEQNPFVADRIPEITTIPTQFSTTEKNKQKPSFAGNFSSGQWTELISSGDPWPANPPEQKPLIENRVPETTTFSNQFSTTEINRQKPSFAGQFSSGEWAQLIPPGTPWPAY</sequence>
<name>A0ABD1EMD5_HYPHA</name>
<feature type="region of interest" description="Disordered" evidence="1">
    <location>
        <begin position="151"/>
        <end position="199"/>
    </location>
</feature>
<protein>
    <submittedName>
        <fullName evidence="2">Uncharacterized protein</fullName>
    </submittedName>
</protein>
<dbReference type="Proteomes" id="UP001566132">
    <property type="component" value="Unassembled WGS sequence"/>
</dbReference>
<feature type="compositionally biased region" description="Low complexity" evidence="1">
    <location>
        <begin position="151"/>
        <end position="168"/>
    </location>
</feature>
<organism evidence="2 3">
    <name type="scientific">Hypothenemus hampei</name>
    <name type="common">Coffee berry borer</name>
    <dbReference type="NCBI Taxonomy" id="57062"/>
    <lineage>
        <taxon>Eukaryota</taxon>
        <taxon>Metazoa</taxon>
        <taxon>Ecdysozoa</taxon>
        <taxon>Arthropoda</taxon>
        <taxon>Hexapoda</taxon>
        <taxon>Insecta</taxon>
        <taxon>Pterygota</taxon>
        <taxon>Neoptera</taxon>
        <taxon>Endopterygota</taxon>
        <taxon>Coleoptera</taxon>
        <taxon>Polyphaga</taxon>
        <taxon>Cucujiformia</taxon>
        <taxon>Curculionidae</taxon>
        <taxon>Scolytinae</taxon>
        <taxon>Hypothenemus</taxon>
    </lineage>
</organism>
<reference evidence="2 3" key="1">
    <citation type="submission" date="2024-05" db="EMBL/GenBank/DDBJ databases">
        <title>Genetic variation in Jamaican populations of the coffee berry borer (Hypothenemus hampei).</title>
        <authorList>
            <person name="Errbii M."/>
            <person name="Myrie A."/>
        </authorList>
    </citation>
    <scope>NUCLEOTIDE SEQUENCE [LARGE SCALE GENOMIC DNA]</scope>
    <source>
        <strain evidence="2">JA-Hopewell-2020-01-JO</strain>
        <tissue evidence="2">Whole body</tissue>
    </source>
</reference>
<proteinExistence type="predicted"/>
<evidence type="ECO:0000256" key="1">
    <source>
        <dbReference type="SAM" id="MobiDB-lite"/>
    </source>
</evidence>
<gene>
    <name evidence="2" type="ORF">ABEB36_008416</name>
</gene>
<dbReference type="AlphaFoldDB" id="A0ABD1EMD5"/>
<accession>A0ABD1EMD5</accession>
<dbReference type="EMBL" id="JBDJPC010000006">
    <property type="protein sequence ID" value="KAL1497442.1"/>
    <property type="molecule type" value="Genomic_DNA"/>
</dbReference>
<comment type="caution">
    <text evidence="2">The sequence shown here is derived from an EMBL/GenBank/DDBJ whole genome shotgun (WGS) entry which is preliminary data.</text>
</comment>